<name>A0AAD1C3I6_METFU</name>
<keyword evidence="3" id="KW-1185">Reference proteome</keyword>
<accession>A0AAD1C3I6</accession>
<dbReference type="Proteomes" id="UP000218554">
    <property type="component" value="Chromosome"/>
</dbReference>
<protein>
    <submittedName>
        <fullName evidence="2">Uncharacterized protein</fullName>
    </submittedName>
</protein>
<dbReference type="AlphaFoldDB" id="A0AAD1C3I6"/>
<reference evidence="2 3" key="2">
    <citation type="journal article" date="2017" name="Int. J. Syst. Evol. Microbiol.">
        <title>Pseudomonas furukawaii sp. nov., a polychlorinated biphenyl-degrading bacterium isolated from biphenyl-contaminated soil in Japan.</title>
        <authorList>
            <person name="Kimura N."/>
            <person name="Watanabe T."/>
            <person name="Suenaga H."/>
            <person name="Fujihara H."/>
            <person name="Futagami T."/>
            <person name="Goto M."/>
            <person name="Hanada S."/>
            <person name="Hirose J."/>
        </authorList>
    </citation>
    <scope>NUCLEOTIDE SEQUENCE [LARGE SCALE GENOMIC DNA]</scope>
    <source>
        <strain evidence="3">DSM 10086 / NBRC 110670 / KF707</strain>
    </source>
</reference>
<proteinExistence type="predicted"/>
<gene>
    <name evidence="2" type="ORF">KF707C_44600</name>
</gene>
<evidence type="ECO:0000313" key="3">
    <source>
        <dbReference type="Proteomes" id="UP000218554"/>
    </source>
</evidence>
<organism evidence="2 3">
    <name type="scientific">Metapseudomonas furukawaii</name>
    <name type="common">Pseudomonas furukawaii</name>
    <dbReference type="NCBI Taxonomy" id="1149133"/>
    <lineage>
        <taxon>Bacteria</taxon>
        <taxon>Pseudomonadati</taxon>
        <taxon>Pseudomonadota</taxon>
        <taxon>Gammaproteobacteria</taxon>
        <taxon>Pseudomonadales</taxon>
        <taxon>Pseudomonadaceae</taxon>
        <taxon>Metapseudomonas</taxon>
    </lineage>
</organism>
<dbReference type="KEGG" id="pfuw:KF707C_44600"/>
<evidence type="ECO:0000256" key="1">
    <source>
        <dbReference type="SAM" id="MobiDB-lite"/>
    </source>
</evidence>
<feature type="region of interest" description="Disordered" evidence="1">
    <location>
        <begin position="38"/>
        <end position="60"/>
    </location>
</feature>
<sequence length="60" mass="6552">MQTTQHSSTRCQVHLHPAATNPSLIFEIRRQARDAGLPFIGTQQRRNRAPSPGPFGGDAA</sequence>
<dbReference type="RefSeq" id="WP_004421228.1">
    <property type="nucleotide sequence ID" value="NZ_AJMR01000099.1"/>
</dbReference>
<evidence type="ECO:0000313" key="2">
    <source>
        <dbReference type="EMBL" id="BAU76148.1"/>
    </source>
</evidence>
<reference evidence="3" key="1">
    <citation type="submission" date="2015-05" db="EMBL/GenBank/DDBJ databases">
        <title>Draft genome sequencing of a biphenyl-degrading bacterium, Pseudomonas balearica KF707 (=NBRC110670).</title>
        <authorList>
            <person name="Kimura N."/>
            <person name="Hirose J."/>
            <person name="Watanabe T."/>
            <person name="Suenaga H."/>
            <person name="Fujihara H."/>
            <person name="Noguchi M."/>
            <person name="Hashimoto M."/>
            <person name="Shimodaira J."/>
            <person name="Tsuchikane K."/>
            <person name="Hosoyama A."/>
            <person name="Yamazoe A."/>
            <person name="Fujita N."/>
            <person name="Furukawa K."/>
        </authorList>
    </citation>
    <scope>NUCLEOTIDE SEQUENCE [LARGE SCALE GENOMIC DNA]</scope>
    <source>
        <strain evidence="3">DSM 10086 / NBRC 110670 / KF707</strain>
    </source>
</reference>
<dbReference type="EMBL" id="AP014862">
    <property type="protein sequence ID" value="BAU76148.1"/>
    <property type="molecule type" value="Genomic_DNA"/>
</dbReference>